<evidence type="ECO:0000256" key="1">
    <source>
        <dbReference type="SAM" id="Phobius"/>
    </source>
</evidence>
<name>A0A380FAT9_STAGA</name>
<accession>A0A380FAT9</accession>
<keyword evidence="1" id="KW-0812">Transmembrane</keyword>
<dbReference type="EMBL" id="UHDK01000001">
    <property type="protein sequence ID" value="SUM31025.1"/>
    <property type="molecule type" value="Genomic_DNA"/>
</dbReference>
<dbReference type="InterPro" id="IPR026870">
    <property type="entry name" value="Zinc_ribbon_dom"/>
</dbReference>
<dbReference type="AlphaFoldDB" id="A0A380FAT9"/>
<feature type="transmembrane region" description="Helical" evidence="1">
    <location>
        <begin position="42"/>
        <end position="62"/>
    </location>
</feature>
<evidence type="ECO:0000313" key="3">
    <source>
        <dbReference type="EMBL" id="SUM31025.1"/>
    </source>
</evidence>
<dbReference type="Gene3D" id="6.10.340.10">
    <property type="match status" value="1"/>
</dbReference>
<sequence>MNYCRNCGAKVKDHQKNCTNCGKSLEDNKQINKSNKSNKKTLIIVGVIVIILILFFVLFKIIESTLSPTNQAKAVAQDLKKGNTNNLAKRFRI</sequence>
<dbReference type="Proteomes" id="UP000255277">
    <property type="component" value="Unassembled WGS sequence"/>
</dbReference>
<keyword evidence="1" id="KW-1133">Transmembrane helix</keyword>
<dbReference type="PANTHER" id="PTHR40038:SF1">
    <property type="entry name" value="MEMBRANE-ASSOCIATED PROTEIN TCAA"/>
    <property type="match status" value="1"/>
</dbReference>
<keyword evidence="1" id="KW-0472">Membrane</keyword>
<protein>
    <submittedName>
        <fullName evidence="3">TcaA protein</fullName>
    </submittedName>
</protein>
<reference evidence="3 4" key="1">
    <citation type="submission" date="2018-06" db="EMBL/GenBank/DDBJ databases">
        <authorList>
            <consortium name="Pathogen Informatics"/>
            <person name="Doyle S."/>
        </authorList>
    </citation>
    <scope>NUCLEOTIDE SEQUENCE [LARGE SCALE GENOMIC DNA]</scope>
    <source>
        <strain evidence="3 4">NCTC12195</strain>
    </source>
</reference>
<proteinExistence type="predicted"/>
<evidence type="ECO:0000259" key="2">
    <source>
        <dbReference type="Pfam" id="PF13240"/>
    </source>
</evidence>
<dbReference type="Pfam" id="PF13240">
    <property type="entry name" value="Zn_Ribbon_1"/>
    <property type="match status" value="1"/>
</dbReference>
<evidence type="ECO:0000313" key="4">
    <source>
        <dbReference type="Proteomes" id="UP000255277"/>
    </source>
</evidence>
<feature type="domain" description="Zinc-ribbon" evidence="2">
    <location>
        <begin position="3"/>
        <end position="25"/>
    </location>
</feature>
<dbReference type="PANTHER" id="PTHR40038">
    <property type="entry name" value="MEMBRANE-ASSOCIATED PROTEIN TCAA"/>
    <property type="match status" value="1"/>
</dbReference>
<organism evidence="3 4">
    <name type="scientific">Staphylococcus gallinarum</name>
    <dbReference type="NCBI Taxonomy" id="1293"/>
    <lineage>
        <taxon>Bacteria</taxon>
        <taxon>Bacillati</taxon>
        <taxon>Bacillota</taxon>
        <taxon>Bacilli</taxon>
        <taxon>Bacillales</taxon>
        <taxon>Staphylococcaceae</taxon>
        <taxon>Staphylococcus</taxon>
    </lineage>
</organism>
<gene>
    <name evidence="3" type="ORF">NCTC12195_00430</name>
</gene>